<dbReference type="EMBL" id="JAGSYN010000157">
    <property type="protein sequence ID" value="KAG7662944.1"/>
    <property type="molecule type" value="Genomic_DNA"/>
</dbReference>
<organism evidence="3 4">
    <name type="scientific">[Candida] subhashii</name>
    <dbReference type="NCBI Taxonomy" id="561895"/>
    <lineage>
        <taxon>Eukaryota</taxon>
        <taxon>Fungi</taxon>
        <taxon>Dikarya</taxon>
        <taxon>Ascomycota</taxon>
        <taxon>Saccharomycotina</taxon>
        <taxon>Pichiomycetes</taxon>
        <taxon>Debaryomycetaceae</taxon>
        <taxon>Spathaspora</taxon>
    </lineage>
</organism>
<dbReference type="AlphaFoldDB" id="A0A8J5UYB6"/>
<dbReference type="GO" id="GO:0016020">
    <property type="term" value="C:membrane"/>
    <property type="evidence" value="ECO:0007669"/>
    <property type="project" value="GOC"/>
</dbReference>
<keyword evidence="2" id="KW-1133">Transmembrane helix</keyword>
<evidence type="ECO:0000313" key="4">
    <source>
        <dbReference type="Proteomes" id="UP000694255"/>
    </source>
</evidence>
<reference evidence="3 4" key="1">
    <citation type="journal article" date="2021" name="DNA Res.">
        <title>Genome analysis of Candida subhashii reveals its hybrid nature and dual mitochondrial genome conformations.</title>
        <authorList>
            <person name="Mixao V."/>
            <person name="Hegedusova E."/>
            <person name="Saus E."/>
            <person name="Pryszcz L.P."/>
            <person name="Cillingova A."/>
            <person name="Nosek J."/>
            <person name="Gabaldon T."/>
        </authorList>
    </citation>
    <scope>NUCLEOTIDE SEQUENCE [LARGE SCALE GENOMIC DNA]</scope>
    <source>
        <strain evidence="3 4">CBS 10753</strain>
    </source>
</reference>
<dbReference type="PANTHER" id="PTHR13315">
    <property type="entry name" value="METALLO PHOSPHOESTERASE RELATED"/>
    <property type="match status" value="1"/>
</dbReference>
<dbReference type="RefSeq" id="XP_049263177.1">
    <property type="nucleotide sequence ID" value="XM_049407400.1"/>
</dbReference>
<keyword evidence="2" id="KW-0812">Transmembrane</keyword>
<dbReference type="PANTHER" id="PTHR13315:SF1">
    <property type="entry name" value="PROTEIN TED1"/>
    <property type="match status" value="1"/>
</dbReference>
<accession>A0A8J5UYB6</accession>
<evidence type="ECO:0000256" key="2">
    <source>
        <dbReference type="SAM" id="Phobius"/>
    </source>
</evidence>
<gene>
    <name evidence="3" type="ORF">J8A68_003534</name>
</gene>
<keyword evidence="4" id="KW-1185">Reference proteome</keyword>
<evidence type="ECO:0000313" key="3">
    <source>
        <dbReference type="EMBL" id="KAG7662944.1"/>
    </source>
</evidence>
<dbReference type="InterPro" id="IPR033308">
    <property type="entry name" value="PGAP5/Cdc1/Ted1"/>
</dbReference>
<dbReference type="Proteomes" id="UP000694255">
    <property type="component" value="Unassembled WGS sequence"/>
</dbReference>
<protein>
    <recommendedName>
        <fullName evidence="5">Calcineurin-like phosphoesterase domain-containing protein</fullName>
    </recommendedName>
</protein>
<dbReference type="GeneID" id="73470334"/>
<comment type="caution">
    <text evidence="3">The sequence shown here is derived from an EMBL/GenBank/DDBJ whole genome shotgun (WGS) entry which is preliminary data.</text>
</comment>
<dbReference type="OrthoDB" id="9984693at2759"/>
<sequence>MIPKAIRTFVNVLTIVTLALNVFVYFYPDIINKSNQCDWHQFNSNPSDHQILKTNLGFLNTLLPSNIVHKLALNFATLRSSETKQPSPLESIHMLTFGDPQINGNWPSTKYIKRLDNYGNDYYLGHIYNTMKNRLNPSHVAVMGDLFSSQWIFDSEFYNRTYRFVERLFPRPLEYKQTVIDTYKKHENYDWQGWLAQERDMDPMARFKSRVYNDVYDWTYPDRKTPNFQNPLFINLTGNHDIGYSGDATWQHMARFHLLFGQNNYVINYNQGTPQEWRLVVLDSLTLEGPALQEEFITYTQSFLDHLRDIENPKFKGATILLTHIPMYKIAGLCHDGPEHIYYENYEREPYKNGKLRSQNHLSYETTQRVLDIVFPNHDQNGIILTGHDHEGCDDWYNYINGEWVASKQKSETTEGKPIREIVVRAMMGEFEGQTGIVTGEFNNTENKWQFEFSYCSFVIQHWWWASKITLFATILFQSIIRLF</sequence>
<evidence type="ECO:0008006" key="5">
    <source>
        <dbReference type="Google" id="ProtNLM"/>
    </source>
</evidence>
<proteinExistence type="predicted"/>
<name>A0A8J5UYB6_9ASCO</name>
<dbReference type="GO" id="GO:0005783">
    <property type="term" value="C:endoplasmic reticulum"/>
    <property type="evidence" value="ECO:0007669"/>
    <property type="project" value="TreeGrafter"/>
</dbReference>
<evidence type="ECO:0000256" key="1">
    <source>
        <dbReference type="ARBA" id="ARBA00023136"/>
    </source>
</evidence>
<dbReference type="GO" id="GO:0006506">
    <property type="term" value="P:GPI anchor biosynthetic process"/>
    <property type="evidence" value="ECO:0007669"/>
    <property type="project" value="InterPro"/>
</dbReference>
<keyword evidence="1 2" id="KW-0472">Membrane</keyword>
<feature type="transmembrane region" description="Helical" evidence="2">
    <location>
        <begin position="9"/>
        <end position="27"/>
    </location>
</feature>